<reference evidence="2 3" key="2">
    <citation type="journal article" date="2017" name="Nature">
        <title>The Apostasia genome and the evolution of orchids.</title>
        <authorList>
            <person name="Zhang G.Q."/>
            <person name="Liu K.W."/>
            <person name="Li Z."/>
            <person name="Lohaus R."/>
            <person name="Hsiao Y.Y."/>
            <person name="Niu S.C."/>
            <person name="Wang J.Y."/>
            <person name="Lin Y.C."/>
            <person name="Xu Q."/>
            <person name="Chen L.J."/>
            <person name="Yoshida K."/>
            <person name="Fujiwara S."/>
            <person name="Wang Z.W."/>
            <person name="Zhang Y.Q."/>
            <person name="Mitsuda N."/>
            <person name="Wang M."/>
            <person name="Liu G.H."/>
            <person name="Pecoraro L."/>
            <person name="Huang H.X."/>
            <person name="Xiao X.J."/>
            <person name="Lin M."/>
            <person name="Wu X.Y."/>
            <person name="Wu W.L."/>
            <person name="Chen Y.Y."/>
            <person name="Chang S.B."/>
            <person name="Sakamoto S."/>
            <person name="Ohme-Takagi M."/>
            <person name="Yagi M."/>
            <person name="Zeng S.J."/>
            <person name="Shen C.Y."/>
            <person name="Yeh C.M."/>
            <person name="Luo Y.B."/>
            <person name="Tsai W.C."/>
            <person name="Van de Peer Y."/>
            <person name="Liu Z.J."/>
        </authorList>
    </citation>
    <scope>NUCLEOTIDE SEQUENCE [LARGE SCALE GENOMIC DNA]</scope>
    <source>
        <tissue evidence="2">The whole plant</tissue>
    </source>
</reference>
<feature type="signal peptide" evidence="1">
    <location>
        <begin position="1"/>
        <end position="24"/>
    </location>
</feature>
<accession>A0A2I0V9Z7</accession>
<organism evidence="2 3">
    <name type="scientific">Dendrobium catenatum</name>
    <dbReference type="NCBI Taxonomy" id="906689"/>
    <lineage>
        <taxon>Eukaryota</taxon>
        <taxon>Viridiplantae</taxon>
        <taxon>Streptophyta</taxon>
        <taxon>Embryophyta</taxon>
        <taxon>Tracheophyta</taxon>
        <taxon>Spermatophyta</taxon>
        <taxon>Magnoliopsida</taxon>
        <taxon>Liliopsida</taxon>
        <taxon>Asparagales</taxon>
        <taxon>Orchidaceae</taxon>
        <taxon>Epidendroideae</taxon>
        <taxon>Malaxideae</taxon>
        <taxon>Dendrobiinae</taxon>
        <taxon>Dendrobium</taxon>
    </lineage>
</organism>
<dbReference type="PANTHER" id="PTHR33116:SF78">
    <property type="entry name" value="OS12G0587133 PROTEIN"/>
    <property type="match status" value="1"/>
</dbReference>
<evidence type="ECO:0000313" key="3">
    <source>
        <dbReference type="Proteomes" id="UP000233837"/>
    </source>
</evidence>
<protein>
    <submittedName>
        <fullName evidence="2">Ribonuclease H protein</fullName>
    </submittedName>
</protein>
<proteinExistence type="predicted"/>
<evidence type="ECO:0000313" key="2">
    <source>
        <dbReference type="EMBL" id="PKU60223.1"/>
    </source>
</evidence>
<evidence type="ECO:0000256" key="1">
    <source>
        <dbReference type="SAM" id="SignalP"/>
    </source>
</evidence>
<reference evidence="2 3" key="1">
    <citation type="journal article" date="2016" name="Sci. Rep.">
        <title>The Dendrobium catenatum Lindl. genome sequence provides insights into polysaccharide synthase, floral development and adaptive evolution.</title>
        <authorList>
            <person name="Zhang G.Q."/>
            <person name="Xu Q."/>
            <person name="Bian C."/>
            <person name="Tsai W.C."/>
            <person name="Yeh C.M."/>
            <person name="Liu K.W."/>
            <person name="Yoshida K."/>
            <person name="Zhang L.S."/>
            <person name="Chang S.B."/>
            <person name="Chen F."/>
            <person name="Shi Y."/>
            <person name="Su Y.Y."/>
            <person name="Zhang Y.Q."/>
            <person name="Chen L.J."/>
            <person name="Yin Y."/>
            <person name="Lin M."/>
            <person name="Huang H."/>
            <person name="Deng H."/>
            <person name="Wang Z.W."/>
            <person name="Zhu S.L."/>
            <person name="Zhao X."/>
            <person name="Deng C."/>
            <person name="Niu S.C."/>
            <person name="Huang J."/>
            <person name="Wang M."/>
            <person name="Liu G.H."/>
            <person name="Yang H.J."/>
            <person name="Xiao X.J."/>
            <person name="Hsiao Y.Y."/>
            <person name="Wu W.L."/>
            <person name="Chen Y.Y."/>
            <person name="Mitsuda N."/>
            <person name="Ohme-Takagi M."/>
            <person name="Luo Y.B."/>
            <person name="Van de Peer Y."/>
            <person name="Liu Z.J."/>
        </authorList>
    </citation>
    <scope>NUCLEOTIDE SEQUENCE [LARGE SCALE GENOMIC DNA]</scope>
    <source>
        <tissue evidence="2">The whole plant</tissue>
    </source>
</reference>
<dbReference type="Proteomes" id="UP000233837">
    <property type="component" value="Unassembled WGS sequence"/>
</dbReference>
<dbReference type="EMBL" id="KZ503979">
    <property type="protein sequence ID" value="PKU60223.1"/>
    <property type="molecule type" value="Genomic_DNA"/>
</dbReference>
<sequence length="123" mass="13695">MMSMLGVWGGKLISLAGRISLVKSVLLSYPTYHSTNSMVPKHVLAEIDKICKGFIWNKCDGNAGLHSVSWDLLCKPRRWGGLGINSFSIKAGPLRAKHAWRYIQGKETLLHKVLFPSMGATWK</sequence>
<keyword evidence="1" id="KW-0732">Signal</keyword>
<gene>
    <name evidence="2" type="ORF">MA16_Dca025205</name>
</gene>
<feature type="chain" id="PRO_5014111215" evidence="1">
    <location>
        <begin position="25"/>
        <end position="123"/>
    </location>
</feature>
<name>A0A2I0V9Z7_9ASPA</name>
<dbReference type="PANTHER" id="PTHR33116">
    <property type="entry name" value="REVERSE TRANSCRIPTASE ZINC-BINDING DOMAIN-CONTAINING PROTEIN-RELATED-RELATED"/>
    <property type="match status" value="1"/>
</dbReference>
<keyword evidence="3" id="KW-1185">Reference proteome</keyword>
<dbReference type="AlphaFoldDB" id="A0A2I0V9Z7"/>